<keyword evidence="2" id="KW-0456">Lyase</keyword>
<gene>
    <name evidence="2" type="ORF">J7W16_19615</name>
</gene>
<dbReference type="InterPro" id="IPR003754">
    <property type="entry name" value="4pyrrol_synth_uPrphyn_synth"/>
</dbReference>
<dbReference type="Gene3D" id="3.40.50.10090">
    <property type="match status" value="2"/>
</dbReference>
<protein>
    <submittedName>
        <fullName evidence="2">Uroporphyrinogen-III synthase</fullName>
        <ecNumber evidence="2">4.2.1.75</ecNumber>
    </submittedName>
</protein>
<feature type="domain" description="Tetrapyrrole biosynthesis uroporphyrinogen III synthase" evidence="1">
    <location>
        <begin position="20"/>
        <end position="259"/>
    </location>
</feature>
<dbReference type="GO" id="GO:0004852">
    <property type="term" value="F:uroporphyrinogen-III synthase activity"/>
    <property type="evidence" value="ECO:0007669"/>
    <property type="project" value="UniProtKB-EC"/>
</dbReference>
<comment type="caution">
    <text evidence="2">The sequence shown here is derived from an EMBL/GenBank/DDBJ whole genome shotgun (WGS) entry which is preliminary data.</text>
</comment>
<proteinExistence type="predicted"/>
<evidence type="ECO:0000259" key="1">
    <source>
        <dbReference type="Pfam" id="PF02602"/>
    </source>
</evidence>
<dbReference type="RefSeq" id="WP_210599183.1">
    <property type="nucleotide sequence ID" value="NZ_JAGKSQ010000012.1"/>
</dbReference>
<dbReference type="GO" id="GO:0006780">
    <property type="term" value="P:uroporphyrinogen III biosynthetic process"/>
    <property type="evidence" value="ECO:0007669"/>
    <property type="project" value="InterPro"/>
</dbReference>
<evidence type="ECO:0000313" key="2">
    <source>
        <dbReference type="EMBL" id="MBP3953326.1"/>
    </source>
</evidence>
<dbReference type="Proteomes" id="UP000678228">
    <property type="component" value="Unassembled WGS sequence"/>
</dbReference>
<dbReference type="InterPro" id="IPR039793">
    <property type="entry name" value="UROS/Hem4"/>
</dbReference>
<sequence length="272" mass="30367">MKQGLLGKRVVLGASRKTEEMSTLIEKQQGIPLVRSLQGTVFLADEQVKPGLEKIIEESYDWMIFTTGMGAQRLVDLASDMGIKDQFIEAIHHAKVASRGYKTFAALKKLNVTPDAKDDDGTTAGMMEALKDVDFNGKRVVVQLHGENAPRLITFLEESGATVLQLLPYQHVDPVWDTLETLVNEMTNQEVDAVCFTAAIQVRSFFNFLRSKNYTERVLEAFEDKVVAVAVGKVTAEALQEEGVKRIISPEIERMGAMIIELSHYYEAQQNN</sequence>
<name>A0A940WW03_9BACI</name>
<reference evidence="2" key="1">
    <citation type="submission" date="2021-03" db="EMBL/GenBank/DDBJ databases">
        <title>Bacillus suaedae sp. nov., isolated from Suaeda aralocaspica.</title>
        <authorList>
            <person name="Lei R.F.R."/>
        </authorList>
    </citation>
    <scope>NUCLEOTIDE SEQUENCE</scope>
    <source>
        <strain evidence="2">YZJH907-2</strain>
    </source>
</reference>
<evidence type="ECO:0000313" key="3">
    <source>
        <dbReference type="Proteomes" id="UP000678228"/>
    </source>
</evidence>
<keyword evidence="3" id="KW-1185">Reference proteome</keyword>
<dbReference type="SUPFAM" id="SSF69618">
    <property type="entry name" value="HemD-like"/>
    <property type="match status" value="1"/>
</dbReference>
<dbReference type="EMBL" id="JAGKSQ010000012">
    <property type="protein sequence ID" value="MBP3953326.1"/>
    <property type="molecule type" value="Genomic_DNA"/>
</dbReference>
<dbReference type="NCBIfam" id="NF004584">
    <property type="entry name" value="PRK05928.2-1"/>
    <property type="match status" value="1"/>
</dbReference>
<dbReference type="PANTHER" id="PTHR40082">
    <property type="entry name" value="BLR5956 PROTEIN"/>
    <property type="match status" value="1"/>
</dbReference>
<dbReference type="Pfam" id="PF02602">
    <property type="entry name" value="HEM4"/>
    <property type="match status" value="1"/>
</dbReference>
<accession>A0A940WW03</accession>
<dbReference type="InterPro" id="IPR036108">
    <property type="entry name" value="4pyrrol_syn_uPrphyn_synt_sf"/>
</dbReference>
<dbReference type="PANTHER" id="PTHR40082:SF1">
    <property type="entry name" value="BLR5956 PROTEIN"/>
    <property type="match status" value="1"/>
</dbReference>
<dbReference type="EC" id="4.2.1.75" evidence="2"/>
<dbReference type="CDD" id="cd06578">
    <property type="entry name" value="HemD"/>
    <property type="match status" value="1"/>
</dbReference>
<dbReference type="AlphaFoldDB" id="A0A940WW03"/>
<organism evidence="2 3">
    <name type="scientific">Halalkalibacter suaedae</name>
    <dbReference type="NCBI Taxonomy" id="2822140"/>
    <lineage>
        <taxon>Bacteria</taxon>
        <taxon>Bacillati</taxon>
        <taxon>Bacillota</taxon>
        <taxon>Bacilli</taxon>
        <taxon>Bacillales</taxon>
        <taxon>Bacillaceae</taxon>
        <taxon>Halalkalibacter</taxon>
    </lineage>
</organism>